<accession>A0AAD6VBL1</accession>
<evidence type="ECO:0000313" key="2">
    <source>
        <dbReference type="Proteomes" id="UP001219525"/>
    </source>
</evidence>
<dbReference type="AlphaFoldDB" id="A0AAD6VBL1"/>
<evidence type="ECO:0000313" key="1">
    <source>
        <dbReference type="EMBL" id="KAJ7208306.1"/>
    </source>
</evidence>
<keyword evidence="2" id="KW-1185">Reference proteome</keyword>
<gene>
    <name evidence="1" type="ORF">GGX14DRAFT_567029</name>
</gene>
<sequence>MAAWVKKVALLWRSTSRGHRTVSVVATLSPGTSRIARHAAMHHSCLPVPHSAPPSACVNACSTRSPLERRFIRTHHAAPRPALVLHFSRAASLYMSAAAPPVLISLRARYTRPRRPRSVNEKTAPC</sequence>
<reference evidence="1" key="1">
    <citation type="submission" date="2023-03" db="EMBL/GenBank/DDBJ databases">
        <title>Massive genome expansion in bonnet fungi (Mycena s.s.) driven by repeated elements and novel gene families across ecological guilds.</title>
        <authorList>
            <consortium name="Lawrence Berkeley National Laboratory"/>
            <person name="Harder C.B."/>
            <person name="Miyauchi S."/>
            <person name="Viragh M."/>
            <person name="Kuo A."/>
            <person name="Thoen E."/>
            <person name="Andreopoulos B."/>
            <person name="Lu D."/>
            <person name="Skrede I."/>
            <person name="Drula E."/>
            <person name="Henrissat B."/>
            <person name="Morin E."/>
            <person name="Kohler A."/>
            <person name="Barry K."/>
            <person name="LaButti K."/>
            <person name="Morin E."/>
            <person name="Salamov A."/>
            <person name="Lipzen A."/>
            <person name="Mereny Z."/>
            <person name="Hegedus B."/>
            <person name="Baldrian P."/>
            <person name="Stursova M."/>
            <person name="Weitz H."/>
            <person name="Taylor A."/>
            <person name="Grigoriev I.V."/>
            <person name="Nagy L.G."/>
            <person name="Martin F."/>
            <person name="Kauserud H."/>
        </authorList>
    </citation>
    <scope>NUCLEOTIDE SEQUENCE</scope>
    <source>
        <strain evidence="1">9144</strain>
    </source>
</reference>
<dbReference type="Proteomes" id="UP001219525">
    <property type="component" value="Unassembled WGS sequence"/>
</dbReference>
<protein>
    <submittedName>
        <fullName evidence="1">Uncharacterized protein</fullName>
    </submittedName>
</protein>
<organism evidence="1 2">
    <name type="scientific">Mycena pura</name>
    <dbReference type="NCBI Taxonomy" id="153505"/>
    <lineage>
        <taxon>Eukaryota</taxon>
        <taxon>Fungi</taxon>
        <taxon>Dikarya</taxon>
        <taxon>Basidiomycota</taxon>
        <taxon>Agaricomycotina</taxon>
        <taxon>Agaricomycetes</taxon>
        <taxon>Agaricomycetidae</taxon>
        <taxon>Agaricales</taxon>
        <taxon>Marasmiineae</taxon>
        <taxon>Mycenaceae</taxon>
        <taxon>Mycena</taxon>
    </lineage>
</organism>
<proteinExistence type="predicted"/>
<comment type="caution">
    <text evidence="1">The sequence shown here is derived from an EMBL/GenBank/DDBJ whole genome shotgun (WGS) entry which is preliminary data.</text>
</comment>
<dbReference type="EMBL" id="JARJCW010000034">
    <property type="protein sequence ID" value="KAJ7208306.1"/>
    <property type="molecule type" value="Genomic_DNA"/>
</dbReference>
<name>A0AAD6VBL1_9AGAR</name>